<evidence type="ECO:0000256" key="1">
    <source>
        <dbReference type="SAM" id="Phobius"/>
    </source>
</evidence>
<evidence type="ECO:0008006" key="4">
    <source>
        <dbReference type="Google" id="ProtNLM"/>
    </source>
</evidence>
<evidence type="ECO:0000313" key="2">
    <source>
        <dbReference type="EMBL" id="AVO54794.1"/>
    </source>
</evidence>
<reference evidence="2 3" key="1">
    <citation type="submission" date="2018-03" db="EMBL/GenBank/DDBJ databases">
        <title>Complete genome sequence and methylome analysis of Pseudomonas mendocina NEB 698.</title>
        <authorList>
            <person name="Morgan R.D."/>
        </authorList>
    </citation>
    <scope>NUCLEOTIDE SEQUENCE [LARGE SCALE GENOMIC DNA]</scope>
    <source>
        <strain evidence="2 3">NEB698</strain>
    </source>
</reference>
<protein>
    <recommendedName>
        <fullName evidence="4">DUF3592 domain-containing protein</fullName>
    </recommendedName>
</protein>
<accession>A0A2R3QST3</accession>
<keyword evidence="1" id="KW-0812">Transmembrane</keyword>
<keyword evidence="1" id="KW-1133">Transmembrane helix</keyword>
<feature type="transmembrane region" description="Helical" evidence="1">
    <location>
        <begin position="12"/>
        <end position="32"/>
    </location>
</feature>
<sequence length="158" mass="17510">MYYPREEKRDFLATLSTLSLIAIVPLAILALMSNHGATSLFMLLGSQQAQASITEIQSTPNPDLNIITYSYDADGTTFTDTYTQNRQNDPASYAIDDTIAVIHSTWSPSIKMTQANYDASGTDAKVFIGCTTAIILLLCLSFFALTRQRKHAAEDFYY</sequence>
<dbReference type="OrthoDB" id="6993688at2"/>
<organism evidence="2 3">
    <name type="scientific">Ectopseudomonas mendocina</name>
    <name type="common">Pseudomonas mendocina</name>
    <dbReference type="NCBI Taxonomy" id="300"/>
    <lineage>
        <taxon>Bacteria</taxon>
        <taxon>Pseudomonadati</taxon>
        <taxon>Pseudomonadota</taxon>
        <taxon>Gammaproteobacteria</taxon>
        <taxon>Pseudomonadales</taxon>
        <taxon>Pseudomonadaceae</taxon>
        <taxon>Ectopseudomonas</taxon>
    </lineage>
</organism>
<dbReference type="RefSeq" id="WP_106739518.1">
    <property type="nucleotide sequence ID" value="NZ_CP027657.1"/>
</dbReference>
<evidence type="ECO:0000313" key="3">
    <source>
        <dbReference type="Proteomes" id="UP000238327"/>
    </source>
</evidence>
<gene>
    <name evidence="2" type="ORF">C7A17_19185</name>
</gene>
<proteinExistence type="predicted"/>
<dbReference type="Proteomes" id="UP000238327">
    <property type="component" value="Chromosome"/>
</dbReference>
<dbReference type="AlphaFoldDB" id="A0A2R3QST3"/>
<feature type="transmembrane region" description="Helical" evidence="1">
    <location>
        <begin position="126"/>
        <end position="145"/>
    </location>
</feature>
<name>A0A2R3QST3_ECTME</name>
<keyword evidence="1" id="KW-0472">Membrane</keyword>
<dbReference type="EMBL" id="CP027657">
    <property type="protein sequence ID" value="AVO54794.1"/>
    <property type="molecule type" value="Genomic_DNA"/>
</dbReference>